<dbReference type="Gene3D" id="3.40.50.1820">
    <property type="entry name" value="alpha/beta hydrolase"/>
    <property type="match status" value="1"/>
</dbReference>
<dbReference type="PRINTS" id="PR00111">
    <property type="entry name" value="ABHYDROLASE"/>
</dbReference>
<proteinExistence type="predicted"/>
<gene>
    <name evidence="2" type="primary">carC</name>
    <name evidence="2" type="ORF">Pla8534_63920</name>
</gene>
<dbReference type="RefSeq" id="WP_145057849.1">
    <property type="nucleotide sequence ID" value="NZ_CP036433.1"/>
</dbReference>
<dbReference type="GO" id="GO:0016020">
    <property type="term" value="C:membrane"/>
    <property type="evidence" value="ECO:0007669"/>
    <property type="project" value="TreeGrafter"/>
</dbReference>
<dbReference type="EMBL" id="CP036433">
    <property type="protein sequence ID" value="QDU98523.1"/>
    <property type="molecule type" value="Genomic_DNA"/>
</dbReference>
<reference evidence="2 3" key="1">
    <citation type="submission" date="2019-02" db="EMBL/GenBank/DDBJ databases">
        <title>Deep-cultivation of Planctomycetes and their phenomic and genomic characterization uncovers novel biology.</title>
        <authorList>
            <person name="Wiegand S."/>
            <person name="Jogler M."/>
            <person name="Boedeker C."/>
            <person name="Pinto D."/>
            <person name="Vollmers J."/>
            <person name="Rivas-Marin E."/>
            <person name="Kohn T."/>
            <person name="Peeters S.H."/>
            <person name="Heuer A."/>
            <person name="Rast P."/>
            <person name="Oberbeckmann S."/>
            <person name="Bunk B."/>
            <person name="Jeske O."/>
            <person name="Meyerdierks A."/>
            <person name="Storesund J.E."/>
            <person name="Kallscheuer N."/>
            <person name="Luecker S."/>
            <person name="Lage O.M."/>
            <person name="Pohl T."/>
            <person name="Merkel B.J."/>
            <person name="Hornburger P."/>
            <person name="Mueller R.-W."/>
            <person name="Bruemmer F."/>
            <person name="Labrenz M."/>
            <person name="Spormann A.M."/>
            <person name="Op den Camp H."/>
            <person name="Overmann J."/>
            <person name="Amann R."/>
            <person name="Jetten M.S.M."/>
            <person name="Mascher T."/>
            <person name="Medema M.H."/>
            <person name="Devos D.P."/>
            <person name="Kaster A.-K."/>
            <person name="Ovreas L."/>
            <person name="Rohde M."/>
            <person name="Galperin M.Y."/>
            <person name="Jogler C."/>
        </authorList>
    </citation>
    <scope>NUCLEOTIDE SEQUENCE [LARGE SCALE GENOMIC DNA]</scope>
    <source>
        <strain evidence="2 3">Pla85_3_4</strain>
    </source>
</reference>
<dbReference type="InterPro" id="IPR050266">
    <property type="entry name" value="AB_hydrolase_sf"/>
</dbReference>
<sequence length="275" mass="30504">MKNSTVAFETIFVDVAGKKTQLTRGGDGPPLLYLHSAGGETDWMPFHDLLAQHYTVYAPAHPGFALSEGLDEIDDLGDMVWHYVDLMETLGLTNVPVVGFSLGAWLGLELAIVRPELVQKLVIVAAAGLRVEGSPMAELFIDDFDKLRKLIFHDVDHPSVKLAMPDSLDDPRILLWLRAREATARVAWNPYLHNPKLPNHLRRIGCPVQVIWGREDLLIPVAHGEYYAQHLPHAQLQVIEDCGHMVPFEKCNEFVDATLSFLEQTAPVASTSCGA</sequence>
<dbReference type="PANTHER" id="PTHR43798">
    <property type="entry name" value="MONOACYLGLYCEROL LIPASE"/>
    <property type="match status" value="1"/>
</dbReference>
<evidence type="ECO:0000313" key="2">
    <source>
        <dbReference type="EMBL" id="QDU98523.1"/>
    </source>
</evidence>
<protein>
    <submittedName>
        <fullName evidence="2">2-hydroxy-6-oxo-6-(2'-aminophenyl)hexa-2, 4-dienoic acid hydrolase</fullName>
        <ecNumber evidence="2">3.7.1.13</ecNumber>
    </submittedName>
</protein>
<keyword evidence="2" id="KW-0378">Hydrolase</keyword>
<dbReference type="KEGG" id="lcre:Pla8534_63920"/>
<dbReference type="Pfam" id="PF12697">
    <property type="entry name" value="Abhydrolase_6"/>
    <property type="match status" value="1"/>
</dbReference>
<dbReference type="Proteomes" id="UP000317648">
    <property type="component" value="Chromosome"/>
</dbReference>
<dbReference type="PANTHER" id="PTHR43798:SF33">
    <property type="entry name" value="HYDROLASE, PUTATIVE (AFU_ORTHOLOGUE AFUA_2G14860)-RELATED"/>
    <property type="match status" value="1"/>
</dbReference>
<keyword evidence="3" id="KW-1185">Reference proteome</keyword>
<dbReference type="OrthoDB" id="252464at2"/>
<name>A0A518E3A1_9BACT</name>
<organism evidence="2 3">
    <name type="scientific">Lignipirellula cremea</name>
    <dbReference type="NCBI Taxonomy" id="2528010"/>
    <lineage>
        <taxon>Bacteria</taxon>
        <taxon>Pseudomonadati</taxon>
        <taxon>Planctomycetota</taxon>
        <taxon>Planctomycetia</taxon>
        <taxon>Pirellulales</taxon>
        <taxon>Pirellulaceae</taxon>
        <taxon>Lignipirellula</taxon>
    </lineage>
</organism>
<accession>A0A518E3A1</accession>
<dbReference type="EC" id="3.7.1.13" evidence="2"/>
<dbReference type="SUPFAM" id="SSF53474">
    <property type="entry name" value="alpha/beta-Hydrolases"/>
    <property type="match status" value="1"/>
</dbReference>
<dbReference type="InterPro" id="IPR000073">
    <property type="entry name" value="AB_hydrolase_1"/>
</dbReference>
<dbReference type="AlphaFoldDB" id="A0A518E3A1"/>
<dbReference type="GO" id="GO:0018768">
    <property type="term" value="F:2-hydroxy-6-oxo-6-(2'-aminophenyl)hexa-2,4-dienoate hydrolase activity"/>
    <property type="evidence" value="ECO:0007669"/>
    <property type="project" value="UniProtKB-EC"/>
</dbReference>
<evidence type="ECO:0000313" key="3">
    <source>
        <dbReference type="Proteomes" id="UP000317648"/>
    </source>
</evidence>
<feature type="domain" description="AB hydrolase-1" evidence="1">
    <location>
        <begin position="32"/>
        <end position="256"/>
    </location>
</feature>
<evidence type="ECO:0000259" key="1">
    <source>
        <dbReference type="Pfam" id="PF12697"/>
    </source>
</evidence>
<dbReference type="InterPro" id="IPR029058">
    <property type="entry name" value="AB_hydrolase_fold"/>
</dbReference>